<organism evidence="13 14">
    <name type="scientific">Characodon lateralis</name>
    <dbReference type="NCBI Taxonomy" id="208331"/>
    <lineage>
        <taxon>Eukaryota</taxon>
        <taxon>Metazoa</taxon>
        <taxon>Chordata</taxon>
        <taxon>Craniata</taxon>
        <taxon>Vertebrata</taxon>
        <taxon>Euteleostomi</taxon>
        <taxon>Actinopterygii</taxon>
        <taxon>Neopterygii</taxon>
        <taxon>Teleostei</taxon>
        <taxon>Neoteleostei</taxon>
        <taxon>Acanthomorphata</taxon>
        <taxon>Ovalentaria</taxon>
        <taxon>Atherinomorphae</taxon>
        <taxon>Cyprinodontiformes</taxon>
        <taxon>Goodeidae</taxon>
        <taxon>Characodon</taxon>
    </lineage>
</organism>
<comment type="caution">
    <text evidence="12">Lacks conserved residue(s) required for the propagation of feature annotation.</text>
</comment>
<keyword evidence="11 12" id="KW-0753">Steroid metabolism</keyword>
<accession>A0ABU7DD93</accession>
<keyword evidence="3 12" id="KW-0153">Cholesterol metabolism</keyword>
<proteinExistence type="inferred from homology"/>
<keyword evidence="10" id="KW-1207">Sterol metabolism</keyword>
<sequence length="131" mass="14698">TTNLLIRGGMLFFVGVFLALVLNLLQVQRNVTLFPPDVISSIFSSVWWVPPSCGMASAMIGMLYPCIDRRLGEPHRFKREWSSVMRCVAVFVGINHASAVSFNKGSFLLLLLKNKLLYQCFTRLINTEAGE</sequence>
<dbReference type="Proteomes" id="UP001352852">
    <property type="component" value="Unassembled WGS sequence"/>
</dbReference>
<evidence type="ECO:0000256" key="10">
    <source>
        <dbReference type="ARBA" id="ARBA00023166"/>
    </source>
</evidence>
<dbReference type="EMBL" id="JAHUTJ010020409">
    <property type="protein sequence ID" value="MED6272311.1"/>
    <property type="molecule type" value="Genomic_DNA"/>
</dbReference>
<evidence type="ECO:0000256" key="7">
    <source>
        <dbReference type="ARBA" id="ARBA00023098"/>
    </source>
</evidence>
<keyword evidence="4 12" id="KW-0812">Transmembrane</keyword>
<feature type="transmembrane region" description="Helical" evidence="12">
    <location>
        <begin position="47"/>
        <end position="67"/>
    </location>
</feature>
<evidence type="ECO:0000313" key="14">
    <source>
        <dbReference type="Proteomes" id="UP001352852"/>
    </source>
</evidence>
<keyword evidence="14" id="KW-1185">Reference proteome</keyword>
<evidence type="ECO:0000256" key="6">
    <source>
        <dbReference type="ARBA" id="ARBA00022989"/>
    </source>
</evidence>
<evidence type="ECO:0000256" key="1">
    <source>
        <dbReference type="ARBA" id="ARBA00004477"/>
    </source>
</evidence>
<dbReference type="InterPro" id="IPR025929">
    <property type="entry name" value="INSIG_fam"/>
</dbReference>
<comment type="subcellular location">
    <subcellularLocation>
        <location evidence="1">Endoplasmic reticulum membrane</location>
        <topology evidence="1">Multi-pass membrane protein</topology>
    </subcellularLocation>
</comment>
<evidence type="ECO:0000256" key="9">
    <source>
        <dbReference type="ARBA" id="ARBA00023136"/>
    </source>
</evidence>
<comment type="caution">
    <text evidence="13">The sequence shown here is derived from an EMBL/GenBank/DDBJ whole genome shotgun (WGS) entry which is preliminary data.</text>
</comment>
<evidence type="ECO:0000256" key="11">
    <source>
        <dbReference type="ARBA" id="ARBA00023221"/>
    </source>
</evidence>
<feature type="transmembrane region" description="Helical" evidence="12">
    <location>
        <begin position="88"/>
        <end position="112"/>
    </location>
</feature>
<name>A0ABU7DD93_9TELE</name>
<protein>
    <recommendedName>
        <fullName evidence="12">Insulin-induced gene protein</fullName>
    </recommendedName>
</protein>
<evidence type="ECO:0000256" key="3">
    <source>
        <dbReference type="ARBA" id="ARBA00022548"/>
    </source>
</evidence>
<comment type="similarity">
    <text evidence="2 12">Belongs to the INSIG family.</text>
</comment>
<keyword evidence="8" id="KW-0446">Lipid-binding</keyword>
<evidence type="ECO:0000256" key="12">
    <source>
        <dbReference type="RuleBase" id="RU241113"/>
    </source>
</evidence>
<evidence type="ECO:0000256" key="8">
    <source>
        <dbReference type="ARBA" id="ARBA00023121"/>
    </source>
</evidence>
<reference evidence="13 14" key="1">
    <citation type="submission" date="2021-06" db="EMBL/GenBank/DDBJ databases">
        <authorList>
            <person name="Palmer J.M."/>
        </authorList>
    </citation>
    <scope>NUCLEOTIDE SEQUENCE [LARGE SCALE GENOMIC DNA]</scope>
    <source>
        <strain evidence="13 14">CL_MEX2019</strain>
        <tissue evidence="13">Muscle</tissue>
    </source>
</reference>
<keyword evidence="6 12" id="KW-1133">Transmembrane helix</keyword>
<evidence type="ECO:0000313" key="13">
    <source>
        <dbReference type="EMBL" id="MED6272311.1"/>
    </source>
</evidence>
<evidence type="ECO:0000256" key="2">
    <source>
        <dbReference type="ARBA" id="ARBA00007475"/>
    </source>
</evidence>
<feature type="transmembrane region" description="Helical" evidence="12">
    <location>
        <begin position="9"/>
        <end position="27"/>
    </location>
</feature>
<dbReference type="PANTHER" id="PTHR15301">
    <property type="entry name" value="INSULIN-INDUCED GENE 1"/>
    <property type="match status" value="1"/>
</dbReference>
<keyword evidence="9 12" id="KW-0472">Membrane</keyword>
<keyword evidence="5" id="KW-0256">Endoplasmic reticulum</keyword>
<feature type="non-terminal residue" evidence="13">
    <location>
        <position position="1"/>
    </location>
</feature>
<gene>
    <name evidence="13" type="primary">INSIG2_2</name>
    <name evidence="13" type="ORF">CHARACLAT_029061</name>
</gene>
<keyword evidence="7 12" id="KW-0443">Lipid metabolism</keyword>
<comment type="function">
    <text evidence="12">Mediates feedback control of cholesterol synthesis.</text>
</comment>
<evidence type="ECO:0000256" key="5">
    <source>
        <dbReference type="ARBA" id="ARBA00022824"/>
    </source>
</evidence>
<dbReference type="PANTHER" id="PTHR15301:SF10">
    <property type="entry name" value="INSULIN-INDUCED GENE 2 PROTEIN"/>
    <property type="match status" value="1"/>
</dbReference>
<dbReference type="Pfam" id="PF07281">
    <property type="entry name" value="INSIG"/>
    <property type="match status" value="1"/>
</dbReference>
<evidence type="ECO:0000256" key="4">
    <source>
        <dbReference type="ARBA" id="ARBA00022692"/>
    </source>
</evidence>